<dbReference type="Pfam" id="PF05175">
    <property type="entry name" value="MTS"/>
    <property type="match status" value="1"/>
</dbReference>
<sequence length="236" mass="26616">MSGAQGFQFKRFFIAHDRCAMKVNTDGIVLGALADIDKAQRILDLGTGTGLIAIMLAQRTACTVQITAVELETAAAAQAYANAQNSPWCERLHIIQGDVMTLDFAPYFDLIVSNPPYFEHSPASRDHQRDLARLAITSHFDWLKKAKNWLAPAGKISLILPVDAAEKLIEPAQTLGLHCVEYWQIQTKINKPPKRAVVSFSFIAQRLSRQTLVIYRQDNQYTDQFKRLTQDFYLNF</sequence>
<keyword evidence="2 6" id="KW-0489">Methyltransferase</keyword>
<accession>A0A0J5P8H3</accession>
<evidence type="ECO:0000256" key="3">
    <source>
        <dbReference type="ARBA" id="ARBA00022679"/>
    </source>
</evidence>
<dbReference type="PANTHER" id="PTHR47739:SF1">
    <property type="entry name" value="TRNA1(VAL) (ADENINE(37)-N6)-METHYLTRANSFERASE"/>
    <property type="match status" value="1"/>
</dbReference>
<comment type="similarity">
    <text evidence="6">Belongs to the methyltransferase superfamily. tRNA (adenine-N(6)-)-methyltransferase family.</text>
</comment>
<dbReference type="STRING" id="67855.RO21_00600"/>
<dbReference type="PANTHER" id="PTHR47739">
    <property type="entry name" value="TRNA1(VAL) (ADENINE(37)-N6)-METHYLTRANSFERASE"/>
    <property type="match status" value="1"/>
</dbReference>
<dbReference type="Gene3D" id="3.40.50.150">
    <property type="entry name" value="Vaccinia Virus protein VP39"/>
    <property type="match status" value="1"/>
</dbReference>
<dbReference type="GO" id="GO:0005737">
    <property type="term" value="C:cytoplasm"/>
    <property type="evidence" value="ECO:0007669"/>
    <property type="project" value="UniProtKB-SubCell"/>
</dbReference>
<dbReference type="GO" id="GO:0016430">
    <property type="term" value="F:tRNA (adenine-N6)-methyltransferase activity"/>
    <property type="evidence" value="ECO:0007669"/>
    <property type="project" value="UniProtKB-UniRule"/>
</dbReference>
<comment type="function">
    <text evidence="6">Specifically methylates the adenine in position 37 of tRNA(1)(Val) (anticodon cmo5UAC).</text>
</comment>
<dbReference type="EC" id="2.1.1.223" evidence="6"/>
<comment type="caution">
    <text evidence="8">The sequence shown here is derived from an EMBL/GenBank/DDBJ whole genome shotgun (WGS) entry which is preliminary data.</text>
</comment>
<feature type="domain" description="Methyltransferase small" evidence="7">
    <location>
        <begin position="36"/>
        <end position="156"/>
    </location>
</feature>
<keyword evidence="1 6" id="KW-0963">Cytoplasm</keyword>
<keyword evidence="9" id="KW-1185">Reference proteome</keyword>
<dbReference type="InterPro" id="IPR002052">
    <property type="entry name" value="DNA_methylase_N6_adenine_CS"/>
</dbReference>
<keyword evidence="3 6" id="KW-0808">Transferase</keyword>
<dbReference type="RefSeq" id="WP_047975857.1">
    <property type="nucleotide sequence ID" value="NZ_JWIZ01000002.1"/>
</dbReference>
<evidence type="ECO:0000313" key="9">
    <source>
        <dbReference type="Proteomes" id="UP000036270"/>
    </source>
</evidence>
<organism evidence="8 9">
    <name type="scientific">Muribacter muris</name>
    <dbReference type="NCBI Taxonomy" id="67855"/>
    <lineage>
        <taxon>Bacteria</taxon>
        <taxon>Pseudomonadati</taxon>
        <taxon>Pseudomonadota</taxon>
        <taxon>Gammaproteobacteria</taxon>
        <taxon>Pasteurellales</taxon>
        <taxon>Pasteurellaceae</taxon>
        <taxon>Muribacter</taxon>
    </lineage>
</organism>
<evidence type="ECO:0000259" key="7">
    <source>
        <dbReference type="Pfam" id="PF05175"/>
    </source>
</evidence>
<evidence type="ECO:0000313" key="8">
    <source>
        <dbReference type="EMBL" id="KMK52551.1"/>
    </source>
</evidence>
<keyword evidence="4 6" id="KW-0949">S-adenosyl-L-methionine</keyword>
<evidence type="ECO:0000256" key="5">
    <source>
        <dbReference type="ARBA" id="ARBA00022694"/>
    </source>
</evidence>
<reference evidence="8 9" key="1">
    <citation type="submission" date="2014-12" db="EMBL/GenBank/DDBJ databases">
        <title>Reclassification of Actinobacillus muris as Muribacter muris.</title>
        <authorList>
            <person name="Christensen H."/>
            <person name="Nicklas W."/>
            <person name="Bisgaard M."/>
        </authorList>
    </citation>
    <scope>NUCLEOTIDE SEQUENCE [LARGE SCALE GENOMIC DNA]</scope>
    <source>
        <strain evidence="8 9">Ackerman80-443D</strain>
    </source>
</reference>
<dbReference type="AlphaFoldDB" id="A0A0J5P8H3"/>
<dbReference type="InterPro" id="IPR050210">
    <property type="entry name" value="tRNA_Adenine-N(6)_MTase"/>
</dbReference>
<evidence type="ECO:0000256" key="4">
    <source>
        <dbReference type="ARBA" id="ARBA00022691"/>
    </source>
</evidence>
<dbReference type="SUPFAM" id="SSF53335">
    <property type="entry name" value="S-adenosyl-L-methionine-dependent methyltransferases"/>
    <property type="match status" value="1"/>
</dbReference>
<dbReference type="InterPro" id="IPR022882">
    <property type="entry name" value="tRNA_adenine-N6_MeTrfase"/>
</dbReference>
<dbReference type="CDD" id="cd02440">
    <property type="entry name" value="AdoMet_MTases"/>
    <property type="match status" value="1"/>
</dbReference>
<protein>
    <recommendedName>
        <fullName evidence="6">tRNA1(Val) (adenine(37)-N6)-methyltransferase</fullName>
        <ecNumber evidence="6">2.1.1.223</ecNumber>
    </recommendedName>
    <alternativeName>
        <fullName evidence="6">tRNA m6A37 methyltransferase</fullName>
    </alternativeName>
</protein>
<comment type="subcellular location">
    <subcellularLocation>
        <location evidence="6">Cytoplasm</location>
    </subcellularLocation>
</comment>
<dbReference type="PRINTS" id="PR00507">
    <property type="entry name" value="N12N6MTFRASE"/>
</dbReference>
<evidence type="ECO:0000256" key="6">
    <source>
        <dbReference type="HAMAP-Rule" id="MF_01872"/>
    </source>
</evidence>
<dbReference type="PROSITE" id="PS00092">
    <property type="entry name" value="N6_MTASE"/>
    <property type="match status" value="1"/>
</dbReference>
<name>A0A0J5P8H3_9PAST</name>
<dbReference type="GO" id="GO:0008033">
    <property type="term" value="P:tRNA processing"/>
    <property type="evidence" value="ECO:0007669"/>
    <property type="project" value="UniProtKB-UniRule"/>
</dbReference>
<dbReference type="EMBL" id="JWIZ01000002">
    <property type="protein sequence ID" value="KMK52551.1"/>
    <property type="molecule type" value="Genomic_DNA"/>
</dbReference>
<keyword evidence="5 6" id="KW-0819">tRNA processing</keyword>
<dbReference type="PATRIC" id="fig|67855.3.peg.559"/>
<gene>
    <name evidence="8" type="ORF">RO21_00600</name>
</gene>
<dbReference type="GO" id="GO:0003676">
    <property type="term" value="F:nucleic acid binding"/>
    <property type="evidence" value="ECO:0007669"/>
    <property type="project" value="InterPro"/>
</dbReference>
<dbReference type="GO" id="GO:0032259">
    <property type="term" value="P:methylation"/>
    <property type="evidence" value="ECO:0007669"/>
    <property type="project" value="UniProtKB-KW"/>
</dbReference>
<dbReference type="Proteomes" id="UP000036270">
    <property type="component" value="Unassembled WGS sequence"/>
</dbReference>
<evidence type="ECO:0000256" key="1">
    <source>
        <dbReference type="ARBA" id="ARBA00022490"/>
    </source>
</evidence>
<evidence type="ECO:0000256" key="2">
    <source>
        <dbReference type="ARBA" id="ARBA00022603"/>
    </source>
</evidence>
<dbReference type="InterPro" id="IPR007848">
    <property type="entry name" value="Small_mtfrase_dom"/>
</dbReference>
<dbReference type="InterPro" id="IPR029063">
    <property type="entry name" value="SAM-dependent_MTases_sf"/>
</dbReference>
<proteinExistence type="inferred from homology"/>
<dbReference type="HAMAP" id="MF_01872">
    <property type="entry name" value="tRNA_methyltr_YfiC"/>
    <property type="match status" value="1"/>
</dbReference>
<comment type="catalytic activity">
    <reaction evidence="6">
        <text>adenosine(37) in tRNA1(Val) + S-adenosyl-L-methionine = N(6)-methyladenosine(37) in tRNA1(Val) + S-adenosyl-L-homocysteine + H(+)</text>
        <dbReference type="Rhea" id="RHEA:43160"/>
        <dbReference type="Rhea" id="RHEA-COMP:10369"/>
        <dbReference type="Rhea" id="RHEA-COMP:10370"/>
        <dbReference type="ChEBI" id="CHEBI:15378"/>
        <dbReference type="ChEBI" id="CHEBI:57856"/>
        <dbReference type="ChEBI" id="CHEBI:59789"/>
        <dbReference type="ChEBI" id="CHEBI:74411"/>
        <dbReference type="ChEBI" id="CHEBI:74449"/>
        <dbReference type="EC" id="2.1.1.223"/>
    </reaction>
</comment>